<name>A0AAU0MIY2_9MICO</name>
<protein>
    <submittedName>
        <fullName evidence="2">Uncharacterized protein</fullName>
    </submittedName>
</protein>
<evidence type="ECO:0000313" key="2">
    <source>
        <dbReference type="EMBL" id="WOQ70507.1"/>
    </source>
</evidence>
<keyword evidence="3" id="KW-1185">Reference proteome</keyword>
<accession>A0AAU0MIY2</accession>
<evidence type="ECO:0000313" key="3">
    <source>
        <dbReference type="Proteomes" id="UP001329313"/>
    </source>
</evidence>
<evidence type="ECO:0000256" key="1">
    <source>
        <dbReference type="SAM" id="MobiDB-lite"/>
    </source>
</evidence>
<dbReference type="RefSeq" id="WP_330171588.1">
    <property type="nucleotide sequence ID" value="NZ_CP137080.1"/>
</dbReference>
<proteinExistence type="predicted"/>
<organism evidence="2 3">
    <name type="scientific">Microbacterium limosum</name>
    <dbReference type="NCBI Taxonomy" id="3079935"/>
    <lineage>
        <taxon>Bacteria</taxon>
        <taxon>Bacillati</taxon>
        <taxon>Actinomycetota</taxon>
        <taxon>Actinomycetes</taxon>
        <taxon>Micrococcales</taxon>
        <taxon>Microbacteriaceae</taxon>
        <taxon>Microbacterium</taxon>
    </lineage>
</organism>
<gene>
    <name evidence="2" type="ORF">RYJ27_04680</name>
</gene>
<sequence length="50" mass="4959">MTDRDTSDIHNTEGTPGGDAEADTTSGGAPEEPDTTLDGDGKPVDNPSGG</sequence>
<feature type="compositionally biased region" description="Basic and acidic residues" evidence="1">
    <location>
        <begin position="1"/>
        <end position="11"/>
    </location>
</feature>
<dbReference type="EMBL" id="CP137080">
    <property type="protein sequence ID" value="WOQ70507.1"/>
    <property type="molecule type" value="Genomic_DNA"/>
</dbReference>
<dbReference type="AlphaFoldDB" id="A0AAU0MIY2"/>
<dbReference type="KEGG" id="mliy:RYJ27_04680"/>
<dbReference type="Proteomes" id="UP001329313">
    <property type="component" value="Chromosome"/>
</dbReference>
<reference evidence="2 3" key="1">
    <citation type="submission" date="2023-10" db="EMBL/GenBank/DDBJ databases">
        <title>Y20.</title>
        <authorList>
            <person name="Zhang G."/>
            <person name="Ding Y."/>
        </authorList>
    </citation>
    <scope>NUCLEOTIDE SEQUENCE [LARGE SCALE GENOMIC DNA]</scope>
    <source>
        <strain evidence="2 3">Y20</strain>
    </source>
</reference>
<feature type="region of interest" description="Disordered" evidence="1">
    <location>
        <begin position="1"/>
        <end position="50"/>
    </location>
</feature>